<dbReference type="InterPro" id="IPR015424">
    <property type="entry name" value="PyrdxlP-dep_Trfase"/>
</dbReference>
<protein>
    <recommendedName>
        <fullName evidence="6">Aminotransferase class V domain-containing protein</fullName>
    </recommendedName>
</protein>
<dbReference type="EMBL" id="JAKCXM010000001">
    <property type="protein sequence ID" value="KAJ0410259.1"/>
    <property type="molecule type" value="Genomic_DNA"/>
</dbReference>
<dbReference type="PANTHER" id="PTHR43686:SF1">
    <property type="entry name" value="AMINOTRAN_5 DOMAIN-CONTAINING PROTEIN"/>
    <property type="match status" value="1"/>
</dbReference>
<gene>
    <name evidence="4" type="ORF">P43SY_002591</name>
</gene>
<dbReference type="InterPro" id="IPR000192">
    <property type="entry name" value="Aminotrans_V_dom"/>
</dbReference>
<feature type="domain" description="tRNA(Ile)-lysidine/2-thiocytidine synthase N-terminal" evidence="3">
    <location>
        <begin position="806"/>
        <end position="969"/>
    </location>
</feature>
<reference evidence="4" key="1">
    <citation type="submission" date="2021-12" db="EMBL/GenBank/DDBJ databases">
        <title>Prjna785345.</title>
        <authorList>
            <person name="Rujirawat T."/>
            <person name="Krajaejun T."/>
        </authorList>
    </citation>
    <scope>NUCLEOTIDE SEQUENCE</scope>
    <source>
        <strain evidence="4">Pi057C3</strain>
    </source>
</reference>
<feature type="region of interest" description="Disordered" evidence="1">
    <location>
        <begin position="703"/>
        <end position="754"/>
    </location>
</feature>
<accession>A0AAD5QF35</accession>
<dbReference type="Pfam" id="PF01171">
    <property type="entry name" value="ATP_bind_3"/>
    <property type="match status" value="1"/>
</dbReference>
<feature type="domain" description="Aminotransferase class V" evidence="2">
    <location>
        <begin position="88"/>
        <end position="505"/>
    </location>
</feature>
<feature type="compositionally biased region" description="Basic and acidic residues" evidence="1">
    <location>
        <begin position="736"/>
        <end position="751"/>
    </location>
</feature>
<organism evidence="4 5">
    <name type="scientific">Pythium insidiosum</name>
    <name type="common">Pythiosis disease agent</name>
    <dbReference type="NCBI Taxonomy" id="114742"/>
    <lineage>
        <taxon>Eukaryota</taxon>
        <taxon>Sar</taxon>
        <taxon>Stramenopiles</taxon>
        <taxon>Oomycota</taxon>
        <taxon>Peronosporomycetes</taxon>
        <taxon>Pythiales</taxon>
        <taxon>Pythiaceae</taxon>
        <taxon>Pythium</taxon>
    </lineage>
</organism>
<evidence type="ECO:0000313" key="5">
    <source>
        <dbReference type="Proteomes" id="UP001209570"/>
    </source>
</evidence>
<dbReference type="Proteomes" id="UP001209570">
    <property type="component" value="Unassembled WGS sequence"/>
</dbReference>
<dbReference type="CDD" id="cd24138">
    <property type="entry name" value="TtcA-like"/>
    <property type="match status" value="1"/>
</dbReference>
<dbReference type="SUPFAM" id="SSF52402">
    <property type="entry name" value="Adenine nucleotide alpha hydrolases-like"/>
    <property type="match status" value="1"/>
</dbReference>
<dbReference type="Gene3D" id="3.40.640.10">
    <property type="entry name" value="Type I PLP-dependent aspartate aminotransferase-like (Major domain)"/>
    <property type="match status" value="1"/>
</dbReference>
<dbReference type="InterPro" id="IPR015421">
    <property type="entry name" value="PyrdxlP-dep_Trfase_major"/>
</dbReference>
<sequence>MAAATETPICDVACRTSRRYSLDWMEEELVEELSLKLPTENDEEQEIDTRCTIATWDESQSVVEDINDNLIGRKTLFDTPYGMKAICYADYTASGRALECIEDFVRDKVLPHYGNTHTTTSITGLQTTSYREEARQIIAQAVNAKISGKTAEDCVLFTGQGTTSAINKIVTALGLTLPLPTNDPNDRPVVFVGPFEHHSNILPWRESCAEVIQVPENVDGKLDVAFLVEKLQQYAHRPLKIGSFSAASNLTGILTDVDHISAVLHMHGALSFWDYATCAPYVKIDMNPIVQGPLRPYVYKDAVFLSGHKFVGGPNSPGVLICKKRLLGNAVPTAPGGGTVFFVTKNDHRYLSNKIEREEGGTPDIVGSIRIGLAFEMKQRVNPTNIMKMENHHLQKVRQSLESNPNIVLLGHNHLNKLPIFSFLIRFGERFLHFNFVCALLNDLFGIQTRGGCQCAGPYATRILGITDDLLVAFENAMVDKQILLRAGFSRISFPYFMPDSDVDYILSALHFVANEGWKFLPQYRFNHKSGAWKHHTRFTKFPNRRWLNEFTTRRAVPDPSRPSTLASDEELFHHQDENLAQARRLADEIMQGKAQLPAMNAFGEIQDDHYRKLRWFVYPSEALAAIKQGEKPTLSVVIAGPVQPNKYRDNDPNLAYSELHTMGHLSPRRLDWRSTETNGINETADSEDGEAVPLTVQELLKTSSSGHSRHGPGSETSESSAEDLLSSSTLLSARPQDHKRPLRSTKDALPKESTAAHFEHALKSTAEICEKVKTSCVFPTPPSSLMKWIGLAVTHWDMIKEGDRLLVAVSGGKDSLGLLHALLHLQKRSPVRFKIAAATVDPETPAYDPSPLKEYITSLGVPHFYLSEDIVNRAKKQMRGNSLLAYTSRMRRGALYTCCRKNKYNKLVLGHHLDDVAESFFMSAMHNGQLRTMRAKYWNDKKDVEVIRPLIYARDSLLKQFAIDARLPVINENMPTGFEEPKERHRVKRMLSTEESLFPELFGSLRRALHPLMSGDSTGRPARDSIIEVLASRQTMAAVPAANHSQRQTECAVDPVDEAYDARPSVFQRKDLRKRDKMREAVRGLIRSIAA</sequence>
<feature type="compositionally biased region" description="Low complexity" evidence="1">
    <location>
        <begin position="704"/>
        <end position="734"/>
    </location>
</feature>
<dbReference type="Gene3D" id="3.40.50.620">
    <property type="entry name" value="HUPs"/>
    <property type="match status" value="1"/>
</dbReference>
<evidence type="ECO:0000259" key="2">
    <source>
        <dbReference type="Pfam" id="PF00266"/>
    </source>
</evidence>
<dbReference type="InterPro" id="IPR015422">
    <property type="entry name" value="PyrdxlP-dep_Trfase_small"/>
</dbReference>
<dbReference type="Gene3D" id="3.90.1150.10">
    <property type="entry name" value="Aspartate Aminotransferase, domain 1"/>
    <property type="match status" value="1"/>
</dbReference>
<dbReference type="AlphaFoldDB" id="A0AAD5QF35"/>
<comment type="caution">
    <text evidence="4">The sequence shown here is derived from an EMBL/GenBank/DDBJ whole genome shotgun (WGS) entry which is preliminary data.</text>
</comment>
<dbReference type="InterPro" id="IPR014729">
    <property type="entry name" value="Rossmann-like_a/b/a_fold"/>
</dbReference>
<dbReference type="InterPro" id="IPR011063">
    <property type="entry name" value="TilS/TtcA_N"/>
</dbReference>
<evidence type="ECO:0000259" key="3">
    <source>
        <dbReference type="Pfam" id="PF01171"/>
    </source>
</evidence>
<proteinExistence type="predicted"/>
<dbReference type="SUPFAM" id="SSF53383">
    <property type="entry name" value="PLP-dependent transferases"/>
    <property type="match status" value="1"/>
</dbReference>
<evidence type="ECO:0008006" key="6">
    <source>
        <dbReference type="Google" id="ProtNLM"/>
    </source>
</evidence>
<dbReference type="Pfam" id="PF00266">
    <property type="entry name" value="Aminotran_5"/>
    <property type="match status" value="1"/>
</dbReference>
<evidence type="ECO:0000313" key="4">
    <source>
        <dbReference type="EMBL" id="KAJ0410259.1"/>
    </source>
</evidence>
<evidence type="ECO:0000256" key="1">
    <source>
        <dbReference type="SAM" id="MobiDB-lite"/>
    </source>
</evidence>
<dbReference type="PANTHER" id="PTHR43686">
    <property type="entry name" value="SULFURTRANSFERASE-RELATED"/>
    <property type="match status" value="1"/>
</dbReference>
<name>A0AAD5QF35_PYTIN</name>
<keyword evidence="5" id="KW-1185">Reference proteome</keyword>